<evidence type="ECO:0000313" key="2">
    <source>
        <dbReference type="EMBL" id="KAL3700608.1"/>
    </source>
</evidence>
<evidence type="ECO:0000256" key="1">
    <source>
        <dbReference type="SAM" id="MobiDB-lite"/>
    </source>
</evidence>
<proteinExistence type="predicted"/>
<evidence type="ECO:0000313" key="3">
    <source>
        <dbReference type="Proteomes" id="UP001633002"/>
    </source>
</evidence>
<dbReference type="EMBL" id="JBJQOH010000001">
    <property type="protein sequence ID" value="KAL3700608.1"/>
    <property type="molecule type" value="Genomic_DNA"/>
</dbReference>
<name>A0ABD3IAC0_9MARC</name>
<sequence>MSKGWVRFQPLPPPPPPSSPVANIVPGELPAVDPPVVATMGTGELPTVNPPAVASMETGELPAVKIPAVEIMGQMTVAEDDKPQSQTGDVKLLASGTGKGVH</sequence>
<reference evidence="2 3" key="1">
    <citation type="submission" date="2024-09" db="EMBL/GenBank/DDBJ databases">
        <title>Chromosome-scale assembly of Riccia sorocarpa.</title>
        <authorList>
            <person name="Paukszto L."/>
        </authorList>
    </citation>
    <scope>NUCLEOTIDE SEQUENCE [LARGE SCALE GENOMIC DNA]</scope>
    <source>
        <strain evidence="2">LP-2024</strain>
        <tissue evidence="2">Aerial parts of the thallus</tissue>
    </source>
</reference>
<comment type="caution">
    <text evidence="2">The sequence shown here is derived from an EMBL/GenBank/DDBJ whole genome shotgun (WGS) entry which is preliminary data.</text>
</comment>
<organism evidence="2 3">
    <name type="scientific">Riccia sorocarpa</name>
    <dbReference type="NCBI Taxonomy" id="122646"/>
    <lineage>
        <taxon>Eukaryota</taxon>
        <taxon>Viridiplantae</taxon>
        <taxon>Streptophyta</taxon>
        <taxon>Embryophyta</taxon>
        <taxon>Marchantiophyta</taxon>
        <taxon>Marchantiopsida</taxon>
        <taxon>Marchantiidae</taxon>
        <taxon>Marchantiales</taxon>
        <taxon>Ricciaceae</taxon>
        <taxon>Riccia</taxon>
    </lineage>
</organism>
<feature type="region of interest" description="Disordered" evidence="1">
    <location>
        <begin position="78"/>
        <end position="102"/>
    </location>
</feature>
<feature type="compositionally biased region" description="Pro residues" evidence="1">
    <location>
        <begin position="10"/>
        <end position="19"/>
    </location>
</feature>
<dbReference type="Proteomes" id="UP001633002">
    <property type="component" value="Unassembled WGS sequence"/>
</dbReference>
<protein>
    <submittedName>
        <fullName evidence="2">Uncharacterized protein</fullName>
    </submittedName>
</protein>
<feature type="region of interest" description="Disordered" evidence="1">
    <location>
        <begin position="1"/>
        <end position="26"/>
    </location>
</feature>
<gene>
    <name evidence="2" type="ORF">R1sor_018630</name>
</gene>
<accession>A0ABD3IAC0</accession>
<keyword evidence="3" id="KW-1185">Reference proteome</keyword>
<dbReference type="AlphaFoldDB" id="A0ABD3IAC0"/>